<dbReference type="AlphaFoldDB" id="A0A0L0S0T8"/>
<feature type="region of interest" description="Disordered" evidence="1">
    <location>
        <begin position="57"/>
        <end position="103"/>
    </location>
</feature>
<organism evidence="4 5">
    <name type="scientific">Allomyces macrogynus (strain ATCC 38327)</name>
    <name type="common">Allomyces javanicus var. macrogynus</name>
    <dbReference type="NCBI Taxonomy" id="578462"/>
    <lineage>
        <taxon>Eukaryota</taxon>
        <taxon>Fungi</taxon>
        <taxon>Fungi incertae sedis</taxon>
        <taxon>Blastocladiomycota</taxon>
        <taxon>Blastocladiomycetes</taxon>
        <taxon>Blastocladiales</taxon>
        <taxon>Blastocladiaceae</taxon>
        <taxon>Allomyces</taxon>
    </lineage>
</organism>
<dbReference type="eggNOG" id="ENOG502QUNP">
    <property type="taxonomic scope" value="Eukaryota"/>
</dbReference>
<accession>A0A0L0S0T8</accession>
<evidence type="ECO:0000313" key="4">
    <source>
        <dbReference type="EMBL" id="KNE56005.1"/>
    </source>
</evidence>
<dbReference type="InterPro" id="IPR058686">
    <property type="entry name" value="Ig_NPHP4_3rd"/>
</dbReference>
<protein>
    <submittedName>
        <fullName evidence="4">Uncharacterized protein</fullName>
    </submittedName>
</protein>
<dbReference type="GO" id="GO:0005856">
    <property type="term" value="C:cytoskeleton"/>
    <property type="evidence" value="ECO:0007669"/>
    <property type="project" value="InterPro"/>
</dbReference>
<dbReference type="Pfam" id="PF26186">
    <property type="entry name" value="NPHP4_C2_3rd"/>
    <property type="match status" value="1"/>
</dbReference>
<feature type="region of interest" description="Disordered" evidence="1">
    <location>
        <begin position="464"/>
        <end position="530"/>
    </location>
</feature>
<feature type="domain" description="NPHP4 Ig-like" evidence="2">
    <location>
        <begin position="1071"/>
        <end position="1134"/>
    </location>
</feature>
<gene>
    <name evidence="4" type="ORF">AMAG_01849</name>
</gene>
<proteinExistence type="predicted"/>
<evidence type="ECO:0000259" key="2">
    <source>
        <dbReference type="Pfam" id="PF26015"/>
    </source>
</evidence>
<dbReference type="InterPro" id="IPR058765">
    <property type="entry name" value="NPHP4_C2-like"/>
</dbReference>
<dbReference type="VEuPathDB" id="FungiDB:AMAG_01849"/>
<sequence length="1136" mass="125043">MADFIDQVLANSPLPFVSEEAAAGAPNASIQLTLTSVRALPISDAVWQSVTEYANGAETVTETESDTADEGWADDEADPRRQGARGENAGGRRRRGGPNESVVPLPGIPSLHGVAAVGVTLSWFDGVAARPFGASYSDMLAIVYDESQHDNPGVIQQLISRDVPLVQRSAPLVSLELYEKPIFSLVSPYIKHVAILAEFFLQGSGQSISLAWCPIPVFHVPEDHNLPLIRGSLRSAFLLKTPIDFSTASLNYVTGSALSLRVLSDLDANPPYSRSLPVNVFTPTWTHSLDRLEHVVLGAIRINSTTGLQKLDAAVLARLGVPGPESASIEERRLSAAFHNTFMFVSKVVRGYPQQEGAHWLQYDDLEFLEVSINDDTHLVLWLEYLIDGNWITAAWDAVAARRFPKYSDHFELALRARPFLPGKKFYSDPALRLPLHLTIDVSDFPPSPVKAKAAPVVQRMALDSAPNSEPDLAASASRSGHFSRTGQLPEPVEQQPDQPLAGEEEPPGEPVEQEMPDQPAKPAAASASEFALDRVDSSVSLVPQEEGPRVEGLTRQQMARLLIARYPPDHVMHEILLAADPIMDKEVADPLVVNRVSILIMALSWISKADPPPTEVQVALSFFNFDKRQSPTLHMRSRDGDTNPWPAVLYAANSPTANDGYLEKFDVPLESDVPFLSVARYRMSSRTPAPPVFVQYLAQEQLEVEVWCARSLMLLGIAKVPLVGLLRQGRSRAGGLVPAPIFAPTEQAAHLGHLFVTLTNQGYAPDEPSWTSWADIYSARYATHRVGDFREVLKGRKRVALHAARHQPLSVPQQLSLAEKRVQYATLLGEVRAARDQKKHSEIAKVLHHVMTTHYRGHVMFGCSHFFEFHVSNPRNAQALYKIVLGDSNIRILSEQDELRVFGYNDESAVVHRQGNQCELLLAPLESKVIPMLFTAVNRGTEITTSIGVHDVHSGKAIARLEASFQVHPPPVHSTLTFFVPGNEYFRHRIPLEHFALHPPEVKAIRCFDNDVYCSMEGSDIHVKVRAAREVGVRDVCLFAFADPYGLELRHVCRVSLHGYQRIDLSGHVGQVTRAALIARGNDPVANVRCFSSSHEFTVPDGILALPAGGCSEVAVRYRPMDVGDQRVVVHLVGA</sequence>
<feature type="domain" description="NPHP4 C2-like" evidence="3">
    <location>
        <begin position="585"/>
        <end position="732"/>
    </location>
</feature>
<feature type="compositionally biased region" description="Acidic residues" evidence="1">
    <location>
        <begin position="61"/>
        <end position="77"/>
    </location>
</feature>
<reference evidence="4 5" key="1">
    <citation type="submission" date="2009-11" db="EMBL/GenBank/DDBJ databases">
        <title>Annotation of Allomyces macrogynus ATCC 38327.</title>
        <authorList>
            <consortium name="The Broad Institute Genome Sequencing Platform"/>
            <person name="Russ C."/>
            <person name="Cuomo C."/>
            <person name="Burger G."/>
            <person name="Gray M.W."/>
            <person name="Holland P.W.H."/>
            <person name="King N."/>
            <person name="Lang F.B.F."/>
            <person name="Roger A.J."/>
            <person name="Ruiz-Trillo I."/>
            <person name="Young S.K."/>
            <person name="Zeng Q."/>
            <person name="Gargeya S."/>
            <person name="Fitzgerald M."/>
            <person name="Haas B."/>
            <person name="Abouelleil A."/>
            <person name="Alvarado L."/>
            <person name="Arachchi H.M."/>
            <person name="Berlin A."/>
            <person name="Chapman S.B."/>
            <person name="Gearin G."/>
            <person name="Goldberg J."/>
            <person name="Griggs A."/>
            <person name="Gujja S."/>
            <person name="Hansen M."/>
            <person name="Heiman D."/>
            <person name="Howarth C."/>
            <person name="Larimer J."/>
            <person name="Lui A."/>
            <person name="MacDonald P.J.P."/>
            <person name="McCowen C."/>
            <person name="Montmayeur A."/>
            <person name="Murphy C."/>
            <person name="Neiman D."/>
            <person name="Pearson M."/>
            <person name="Priest M."/>
            <person name="Roberts A."/>
            <person name="Saif S."/>
            <person name="Shea T."/>
            <person name="Sisk P."/>
            <person name="Stolte C."/>
            <person name="Sykes S."/>
            <person name="Wortman J."/>
            <person name="Nusbaum C."/>
            <person name="Birren B."/>
        </authorList>
    </citation>
    <scope>NUCLEOTIDE SEQUENCE [LARGE SCALE GENOMIC DNA]</scope>
    <source>
        <strain evidence="4 5">ATCC 38327</strain>
    </source>
</reference>
<evidence type="ECO:0000313" key="5">
    <source>
        <dbReference type="Proteomes" id="UP000054350"/>
    </source>
</evidence>
<evidence type="ECO:0000259" key="3">
    <source>
        <dbReference type="Pfam" id="PF26186"/>
    </source>
</evidence>
<dbReference type="STRING" id="578462.A0A0L0S0T8"/>
<dbReference type="PANTHER" id="PTHR31043">
    <property type="entry name" value="NEPHROCYSTIN-4"/>
    <property type="match status" value="1"/>
</dbReference>
<feature type="compositionally biased region" description="Acidic residues" evidence="1">
    <location>
        <begin position="503"/>
        <end position="516"/>
    </location>
</feature>
<evidence type="ECO:0000256" key="1">
    <source>
        <dbReference type="SAM" id="MobiDB-lite"/>
    </source>
</evidence>
<dbReference type="OrthoDB" id="313446at2759"/>
<dbReference type="Pfam" id="PF26015">
    <property type="entry name" value="Ig_NPH4_3rd"/>
    <property type="match status" value="1"/>
</dbReference>
<dbReference type="EMBL" id="GG745330">
    <property type="protein sequence ID" value="KNE56005.1"/>
    <property type="molecule type" value="Genomic_DNA"/>
</dbReference>
<dbReference type="PANTHER" id="PTHR31043:SF3">
    <property type="entry name" value="NEPHROCYSTIN-4"/>
    <property type="match status" value="1"/>
</dbReference>
<keyword evidence="5" id="KW-1185">Reference proteome</keyword>
<dbReference type="InterPro" id="IPR029775">
    <property type="entry name" value="NPHP4"/>
</dbReference>
<name>A0A0L0S0T8_ALLM3</name>
<dbReference type="GO" id="GO:0097730">
    <property type="term" value="C:non-motile cilium"/>
    <property type="evidence" value="ECO:0007669"/>
    <property type="project" value="InterPro"/>
</dbReference>
<feature type="compositionally biased region" description="Polar residues" evidence="1">
    <location>
        <begin position="477"/>
        <end position="487"/>
    </location>
</feature>
<reference evidence="5" key="2">
    <citation type="submission" date="2009-11" db="EMBL/GenBank/DDBJ databases">
        <title>The Genome Sequence of Allomyces macrogynus strain ATCC 38327.</title>
        <authorList>
            <consortium name="The Broad Institute Genome Sequencing Platform"/>
            <person name="Russ C."/>
            <person name="Cuomo C."/>
            <person name="Shea T."/>
            <person name="Young S.K."/>
            <person name="Zeng Q."/>
            <person name="Koehrsen M."/>
            <person name="Haas B."/>
            <person name="Borodovsky M."/>
            <person name="Guigo R."/>
            <person name="Alvarado L."/>
            <person name="Berlin A."/>
            <person name="Borenstein D."/>
            <person name="Chen Z."/>
            <person name="Engels R."/>
            <person name="Freedman E."/>
            <person name="Gellesch M."/>
            <person name="Goldberg J."/>
            <person name="Griggs A."/>
            <person name="Gujja S."/>
            <person name="Heiman D."/>
            <person name="Hepburn T."/>
            <person name="Howarth C."/>
            <person name="Jen D."/>
            <person name="Larson L."/>
            <person name="Lewis B."/>
            <person name="Mehta T."/>
            <person name="Park D."/>
            <person name="Pearson M."/>
            <person name="Roberts A."/>
            <person name="Saif S."/>
            <person name="Shenoy N."/>
            <person name="Sisk P."/>
            <person name="Stolte C."/>
            <person name="Sykes S."/>
            <person name="Walk T."/>
            <person name="White J."/>
            <person name="Yandava C."/>
            <person name="Burger G."/>
            <person name="Gray M.W."/>
            <person name="Holland P.W.H."/>
            <person name="King N."/>
            <person name="Lang F.B.F."/>
            <person name="Roger A.J."/>
            <person name="Ruiz-Trillo I."/>
            <person name="Lander E."/>
            <person name="Nusbaum C."/>
        </authorList>
    </citation>
    <scope>NUCLEOTIDE SEQUENCE [LARGE SCALE GENOMIC DNA]</scope>
    <source>
        <strain evidence="5">ATCC 38327</strain>
    </source>
</reference>
<dbReference type="Proteomes" id="UP000054350">
    <property type="component" value="Unassembled WGS sequence"/>
</dbReference>